<dbReference type="Gene3D" id="3.20.20.80">
    <property type="entry name" value="Glycosidases"/>
    <property type="match status" value="1"/>
</dbReference>
<dbReference type="Proteomes" id="UP001207408">
    <property type="component" value="Unassembled WGS sequence"/>
</dbReference>
<dbReference type="Pfam" id="PF08307">
    <property type="entry name" value="Glyco_hydro_98C"/>
    <property type="match status" value="1"/>
</dbReference>
<evidence type="ECO:0000313" key="3">
    <source>
        <dbReference type="Proteomes" id="UP001207408"/>
    </source>
</evidence>
<gene>
    <name evidence="2" type="ORF">OM074_15075</name>
</gene>
<comment type="caution">
    <text evidence="2">The sequence shown here is derived from an EMBL/GenBank/DDBJ whole genome shotgun (WGS) entry which is preliminary data.</text>
</comment>
<dbReference type="InterPro" id="IPR008979">
    <property type="entry name" value="Galactose-bd-like_sf"/>
</dbReference>
<protein>
    <recommendedName>
        <fullName evidence="1">CBM6 domain-containing protein</fullName>
    </recommendedName>
</protein>
<organism evidence="2 3">
    <name type="scientific">Plebeiibacterium marinum</name>
    <dbReference type="NCBI Taxonomy" id="2992111"/>
    <lineage>
        <taxon>Bacteria</taxon>
        <taxon>Pseudomonadati</taxon>
        <taxon>Bacteroidota</taxon>
        <taxon>Bacteroidia</taxon>
        <taxon>Marinilabiliales</taxon>
        <taxon>Marinilabiliaceae</taxon>
        <taxon>Plebeiibacterium</taxon>
    </lineage>
</organism>
<dbReference type="InterPro" id="IPR005084">
    <property type="entry name" value="CBM6"/>
</dbReference>
<dbReference type="EMBL" id="JAPDPI010000034">
    <property type="protein sequence ID" value="MCW3806957.1"/>
    <property type="molecule type" value="Genomic_DNA"/>
</dbReference>
<accession>A0AAE3MH49</accession>
<dbReference type="GO" id="GO:0003824">
    <property type="term" value="F:catalytic activity"/>
    <property type="evidence" value="ECO:0007669"/>
    <property type="project" value="UniProtKB-ARBA"/>
</dbReference>
<dbReference type="InterPro" id="IPR011071">
    <property type="entry name" value="Lyase_8-like_C"/>
</dbReference>
<dbReference type="RefSeq" id="WP_301200898.1">
    <property type="nucleotide sequence ID" value="NZ_JAPDPI010000034.1"/>
</dbReference>
<evidence type="ECO:0000259" key="1">
    <source>
        <dbReference type="PROSITE" id="PS51175"/>
    </source>
</evidence>
<feature type="domain" description="CBM6" evidence="1">
    <location>
        <begin position="613"/>
        <end position="743"/>
    </location>
</feature>
<dbReference type="Pfam" id="PF08306">
    <property type="entry name" value="Glyco_hydro_98M"/>
    <property type="match status" value="1"/>
</dbReference>
<sequence length="1478" mass="162857">MEKKSTKSINKIRLICLLAVFVFSLIGVSNTNAQETVQLRRPISPNQPMWLVHIDTWNYADPQKIIDLIPEDIRPYVVMNISLSISHDTETSRFKVAEYGYEIAKSWVRTCAQNQMWAMIQIASGGYAQFSDSDLSVYHEFFQDYPNVIGFNYAEQFWGYDDSTDPLSPAWTDRIAHFADLLKLCNQYGGYLVVSWCGNQWSPSINPVAMLKRNPAFAEACLKYTENYILCEKYTQQSYQSDMESICLGSYLSGYSGNYGIRYDDTGWTNANGEHANFSLATGGAPHLEHIMLTGQTVIDAPELIWLQCFHELNAANTTDGYMERRWETFPQFDNFSIDLFRKIIDGTIRIPSRQEVIDRTKLVVVNDVNSGSSDQIYSSPETMFEGLYRMDNDGNYEDNKSFFKKTGRYPTVPTVFQLGDDMAQSFDVVVNKSAYSTRWSSVSNKVAEFNTMFEEEYTGDLYVGRHENGWVTYNPYKTGQMASANIPFKFNTSESIDLTYSQYTSGVMKEYADKVTLYLSNYDENDASLKTDELKIYGCTAEPTYSYVDRADHTASVLSNSWADDVFTLTVQHNGPLDITINCAGNATDRLTSYTTASIEAPDQPAVYTGPLQYEAECFDYKYISGITTSGYSSSIRNYTGQGYLRFGTNALASVRDTVTVIRSGDYQLLTKYLASAGDVTTIDLYVNGTKVATPNFTGTNSDSDWSVNAQKVTLNTGKNVIVFKANTSGTNNIVFDNIVVTQGEESNVYTFSGDIASTESSSPAAQLVTVQSGSAGVVAYTNANSETSNCFKAYTVGTTNSTAVADLDMFSSASSNYSIVWKEYYETTGGKKGVLLRGTGDNGSSAYAEGMKQGYLFIALNNDDNTVTLEPYVAGTDGLTSRATYTTSFTIEPGKPCWYRATVYDNQLKFECSNDSVTWVGGSETLFTDDTYSSGSTELVWGLNSNNFSWEMDNITYLSGNISVSLIKMEDFSYEQSAGPSETQSFIVSGNSLINNIEIQAPDNFEVSLVENSDFASTLNLASTNGEVEATTIYVRLKEGLAIHSYSGEIAVGSDFVSGYSISVEGEVVALPVTKYYDFSNDVVTTSAQTPPALDVTIGKNNTATAGVVSYTDTNGNTSNMLTPYSCGQRNSTGVMDLNLFSQESTDYSVTWKQTVGSDSYYKVGVLLRGDVNNVGSASTGYTQGIMEGYLLLVYTVGPDDRSEFRIYKSTSDNGLNMLKNGYVDLSPSLRQPVWYRASVSGSSNVELTLEYSIDNINWETGSSASDASSTAFQAGATQVVWGLAADNVDFYLDDITFKGFESANGTPDLINVSTTVLNGFSYDNDGMPYNQSFSVWGSSLTDDVYINAPTGYELTLDENQAYSSEINLSPQNGNLAETIVYVRLKTELSEGNYNGEVNISSIGVLTKTIALSGEVPNDVGIDDLPTASKIAISIEYYSLTGERINNVDNRTGFFIELKTYSDKTVSAKKILKINK</sequence>
<keyword evidence="3" id="KW-1185">Reference proteome</keyword>
<dbReference type="GO" id="GO:0005975">
    <property type="term" value="P:carbohydrate metabolic process"/>
    <property type="evidence" value="ECO:0007669"/>
    <property type="project" value="InterPro"/>
</dbReference>
<dbReference type="GO" id="GO:0030246">
    <property type="term" value="F:carbohydrate binding"/>
    <property type="evidence" value="ECO:0007669"/>
    <property type="project" value="InterPro"/>
</dbReference>
<dbReference type="Gene3D" id="2.60.220.10">
    <property type="entry name" value="Polysaccharide lyase family 8-like, C-terminal"/>
    <property type="match status" value="1"/>
</dbReference>
<dbReference type="SUPFAM" id="SSF49785">
    <property type="entry name" value="Galactose-binding domain-like"/>
    <property type="match status" value="1"/>
</dbReference>
<dbReference type="InterPro" id="IPR013190">
    <property type="entry name" value="GH98_C"/>
</dbReference>
<dbReference type="Gene3D" id="2.60.120.260">
    <property type="entry name" value="Galactose-binding domain-like"/>
    <property type="match status" value="1"/>
</dbReference>
<dbReference type="PROSITE" id="PS51175">
    <property type="entry name" value="CBM6"/>
    <property type="match status" value="1"/>
</dbReference>
<evidence type="ECO:0000313" key="2">
    <source>
        <dbReference type="EMBL" id="MCW3806957.1"/>
    </source>
</evidence>
<proteinExistence type="predicted"/>
<dbReference type="InterPro" id="IPR013191">
    <property type="entry name" value="GH98_central"/>
</dbReference>
<reference evidence="2" key="1">
    <citation type="submission" date="2022-10" db="EMBL/GenBank/DDBJ databases">
        <authorList>
            <person name="Yu W.X."/>
        </authorList>
    </citation>
    <scope>NUCLEOTIDE SEQUENCE</scope>
    <source>
        <strain evidence="2">D04</strain>
    </source>
</reference>
<name>A0AAE3MH49_9BACT</name>